<sequence>MAINEGTFVDPARLSVAWLNAEPPVDAKRAFEARGFSVEKCTDESLQKPEYLAGLAAVVLTQNEAKLRAIEDDIQTHAAQVLNYGCQIVAVPAPNRLKGLRHSIGKTALASVASSKVLPLPYIQICDESFPWEIIANSIHKHPQGRAPNRQLKIDIEPENGKKPATLSPTREILLQRAFGDCEKVHLKRLSGGLSGAAVFIAYPTLKTAYIHGRQPLPYFVKIDDRGKVLKEYKNYRERVDPHIPFHLGPHLIDDRCFLGASEGMIVGDYVEESESLVDCAKAGRAGPAIACLFNRTLHGWHRDAREKDGVPTKYPTFPDDIPAGRRIRAKALGSKTILKDLRDAFEGGESEQIMVGPIHGDLNANNVRVRGIDAIVIDFFAQRDDGDVVYDAANLEASLLVDGFANNRLGHRASLNDIKACLKLVGPIYENFLSNLVPPHPSPENPACWFYECVRQIRRYARQMECQSGQYAIALSRALLKKSCKDAPLDAPFCEHEEYRRAAAYVIAERIIKNTSTTKASKAKPMSVTA</sequence>
<proteinExistence type="predicted"/>
<gene>
    <name evidence="2" type="ORF">GALL_375260</name>
</gene>
<accession>A0A1J5QBD6</accession>
<dbReference type="Pfam" id="PF19974">
    <property type="entry name" value="TCAD9"/>
    <property type="match status" value="1"/>
</dbReference>
<reference evidence="2" key="1">
    <citation type="submission" date="2016-10" db="EMBL/GenBank/DDBJ databases">
        <title>Sequence of Gallionella enrichment culture.</title>
        <authorList>
            <person name="Poehlein A."/>
            <person name="Muehling M."/>
            <person name="Daniel R."/>
        </authorList>
    </citation>
    <scope>NUCLEOTIDE SEQUENCE</scope>
</reference>
<dbReference type="AlphaFoldDB" id="A0A1J5QBD6"/>
<name>A0A1J5QBD6_9ZZZZ</name>
<evidence type="ECO:0000313" key="2">
    <source>
        <dbReference type="EMBL" id="OIQ80712.1"/>
    </source>
</evidence>
<dbReference type="InterPro" id="IPR045544">
    <property type="entry name" value="TCAD9"/>
</dbReference>
<dbReference type="SUPFAM" id="SSF56112">
    <property type="entry name" value="Protein kinase-like (PK-like)"/>
    <property type="match status" value="1"/>
</dbReference>
<organism evidence="2">
    <name type="scientific">mine drainage metagenome</name>
    <dbReference type="NCBI Taxonomy" id="410659"/>
    <lineage>
        <taxon>unclassified sequences</taxon>
        <taxon>metagenomes</taxon>
        <taxon>ecological metagenomes</taxon>
    </lineage>
</organism>
<dbReference type="EMBL" id="MLJW01001022">
    <property type="protein sequence ID" value="OIQ80712.1"/>
    <property type="molecule type" value="Genomic_DNA"/>
</dbReference>
<evidence type="ECO:0000259" key="1">
    <source>
        <dbReference type="Pfam" id="PF19974"/>
    </source>
</evidence>
<feature type="domain" description="Ternary complex associated" evidence="1">
    <location>
        <begin position="351"/>
        <end position="467"/>
    </location>
</feature>
<comment type="caution">
    <text evidence="2">The sequence shown here is derived from an EMBL/GenBank/DDBJ whole genome shotgun (WGS) entry which is preliminary data.</text>
</comment>
<dbReference type="InterPro" id="IPR011009">
    <property type="entry name" value="Kinase-like_dom_sf"/>
</dbReference>
<protein>
    <recommendedName>
        <fullName evidence="1">Ternary complex associated domain-containing protein</fullName>
    </recommendedName>
</protein>